<evidence type="ECO:0000313" key="2">
    <source>
        <dbReference type="Proteomes" id="UP000239735"/>
    </source>
</evidence>
<dbReference type="Proteomes" id="UP000239735">
    <property type="component" value="Unassembled WGS sequence"/>
</dbReference>
<sequence>MRKLRMKCSNDALLTVQRSKQWIQKMVYILAADKYFKYPNGRKTRVIYIGTTGKSAGRPATSAVGKASDAFANLRGVRRIDVHIVTCQQRKAVQTWKHLESALLAAFRGRYFQLPTYNRKKGSVKYAEDIILFQRKALDNVLKRFES</sequence>
<gene>
    <name evidence="1" type="ORF">SBA5_580026</name>
</gene>
<name>A0A2N9LV96_9BACT</name>
<accession>A0A2N9LV96</accession>
<evidence type="ECO:0000313" key="1">
    <source>
        <dbReference type="EMBL" id="SPE27147.1"/>
    </source>
</evidence>
<organism evidence="1 2">
    <name type="scientific">Candidatus Sulfuritelmatomonas gaucii</name>
    <dbReference type="NCBI Taxonomy" id="2043161"/>
    <lineage>
        <taxon>Bacteria</taxon>
        <taxon>Pseudomonadati</taxon>
        <taxon>Acidobacteriota</taxon>
        <taxon>Terriglobia</taxon>
        <taxon>Terriglobales</taxon>
        <taxon>Acidobacteriaceae</taxon>
        <taxon>Candidatus Sulfuritelmatomonas</taxon>
    </lineage>
</organism>
<reference evidence="2" key="1">
    <citation type="submission" date="2018-02" db="EMBL/GenBank/DDBJ databases">
        <authorList>
            <person name="Hausmann B."/>
        </authorList>
    </citation>
    <scope>NUCLEOTIDE SEQUENCE [LARGE SCALE GENOMIC DNA]</scope>
    <source>
        <strain evidence="2">Peat soil MAG SbA5</strain>
    </source>
</reference>
<dbReference type="EMBL" id="OKRB01000117">
    <property type="protein sequence ID" value="SPE27147.1"/>
    <property type="molecule type" value="Genomic_DNA"/>
</dbReference>
<protein>
    <submittedName>
        <fullName evidence="1">Uncharacterized protein</fullName>
    </submittedName>
</protein>
<proteinExistence type="predicted"/>
<dbReference type="AlphaFoldDB" id="A0A2N9LV96"/>